<dbReference type="SUPFAM" id="SSF46894">
    <property type="entry name" value="C-terminal effector domain of the bipartite response regulators"/>
    <property type="match status" value="1"/>
</dbReference>
<evidence type="ECO:0000256" key="3">
    <source>
        <dbReference type="ARBA" id="ARBA00023125"/>
    </source>
</evidence>
<dbReference type="InterPro" id="IPR016032">
    <property type="entry name" value="Sig_transdc_resp-reg_C-effctor"/>
</dbReference>
<evidence type="ECO:0000256" key="5">
    <source>
        <dbReference type="PROSITE-ProRule" id="PRU01091"/>
    </source>
</evidence>
<dbReference type="GO" id="GO:0006355">
    <property type="term" value="P:regulation of DNA-templated transcription"/>
    <property type="evidence" value="ECO:0007669"/>
    <property type="project" value="InterPro"/>
</dbReference>
<evidence type="ECO:0000313" key="7">
    <source>
        <dbReference type="EMBL" id="KJE20179.1"/>
    </source>
</evidence>
<reference evidence="7 8" key="2">
    <citation type="journal article" date="2016" name="Genome Announc.">
        <title>Permanent Draft Genome Sequences for Two Variants of Frankia sp. Strain CpI1, the First Frankia Strain Isolated from Root Nodules of Comptonia peregrina.</title>
        <authorList>
            <person name="Oshone R."/>
            <person name="Hurst S.G.IV."/>
            <person name="Abebe-Akele F."/>
            <person name="Simpson S."/>
            <person name="Morris K."/>
            <person name="Thomas W.K."/>
            <person name="Tisa L.S."/>
        </authorList>
    </citation>
    <scope>NUCLEOTIDE SEQUENCE [LARGE SCALE GENOMIC DNA]</scope>
    <source>
        <strain evidence="8">CpI1-S</strain>
    </source>
</reference>
<keyword evidence="8" id="KW-1185">Reference proteome</keyword>
<dbReference type="SMART" id="SM00862">
    <property type="entry name" value="Trans_reg_C"/>
    <property type="match status" value="1"/>
</dbReference>
<organism evidence="7 8">
    <name type="scientific">Frankia torreyi</name>
    <dbReference type="NCBI Taxonomy" id="1856"/>
    <lineage>
        <taxon>Bacteria</taxon>
        <taxon>Bacillati</taxon>
        <taxon>Actinomycetota</taxon>
        <taxon>Actinomycetes</taxon>
        <taxon>Frankiales</taxon>
        <taxon>Frankiaceae</taxon>
        <taxon>Frankia</taxon>
    </lineage>
</organism>
<dbReference type="GO" id="GO:0000160">
    <property type="term" value="P:phosphorelay signal transduction system"/>
    <property type="evidence" value="ECO:0007669"/>
    <property type="project" value="InterPro"/>
</dbReference>
<name>A0A0D8B8B9_9ACTN</name>
<keyword evidence="3 5" id="KW-0238">DNA-binding</keyword>
<comment type="caution">
    <text evidence="7">The sequence shown here is derived from an EMBL/GenBank/DDBJ whole genome shotgun (WGS) entry which is preliminary data.</text>
</comment>
<dbReference type="InterPro" id="IPR001867">
    <property type="entry name" value="OmpR/PhoB-type_DNA-bd"/>
</dbReference>
<evidence type="ECO:0000256" key="4">
    <source>
        <dbReference type="ARBA" id="ARBA00023163"/>
    </source>
</evidence>
<dbReference type="PANTHER" id="PTHR35807:SF1">
    <property type="entry name" value="TRANSCRIPTIONAL REGULATOR REDD"/>
    <property type="match status" value="1"/>
</dbReference>
<dbReference type="Pfam" id="PF00486">
    <property type="entry name" value="Trans_reg_C"/>
    <property type="match status" value="1"/>
</dbReference>
<dbReference type="PANTHER" id="PTHR35807">
    <property type="entry name" value="TRANSCRIPTIONAL REGULATOR REDD-RELATED"/>
    <property type="match status" value="1"/>
</dbReference>
<evidence type="ECO:0000313" key="8">
    <source>
        <dbReference type="Proteomes" id="UP000032545"/>
    </source>
</evidence>
<feature type="domain" description="OmpR/PhoB-type" evidence="6">
    <location>
        <begin position="7"/>
        <end position="123"/>
    </location>
</feature>
<comment type="similarity">
    <text evidence="1">Belongs to the AfsR/DnrI/RedD regulatory family.</text>
</comment>
<dbReference type="GO" id="GO:0003677">
    <property type="term" value="F:DNA binding"/>
    <property type="evidence" value="ECO:0007669"/>
    <property type="project" value="UniProtKB-UniRule"/>
</dbReference>
<dbReference type="Proteomes" id="UP000032545">
    <property type="component" value="Unassembled WGS sequence"/>
</dbReference>
<dbReference type="PATRIC" id="fig|1502723.3.peg.5933"/>
<sequence length="293" mass="33260">MEKDPNQPVDEFRTRILTRVHPDRREVVVRRYEMLGELRVVTESGDHSLSVPKVKILLATLLIRAGQVVPADQLVAELWNGRPPRCAAAALYVYVSQVRKFLCVSGESSSPVVTRSPGYMLQLGTDTLDLHLFQKELSRGCQHLHLDNYAQAVTECESALSRWRSSALGGLQGGFIINDHITWLEESRLVCLETLIEAKLGLQRHHESLSQLYSLIAEYPLRESFYQLLIIALCRSERRAEALSVYDRGWSTITRELAVEPGDGFQRIRQSILDETCEIRGIRTPIIRQRVGL</sequence>
<dbReference type="InterPro" id="IPR036388">
    <property type="entry name" value="WH-like_DNA-bd_sf"/>
</dbReference>
<reference evidence="8" key="1">
    <citation type="submission" date="2015-02" db="EMBL/GenBank/DDBJ databases">
        <title>Draft Genome of Frankia sp. CpI1-S.</title>
        <authorList>
            <person name="Oshone R.T."/>
            <person name="Ngom M."/>
            <person name="Ghodhbane-Gtari F."/>
            <person name="Gtari M."/>
            <person name="Morris K."/>
            <person name="Thomas K."/>
            <person name="Sen A."/>
            <person name="Tisa L.S."/>
        </authorList>
    </citation>
    <scope>NUCLEOTIDE SEQUENCE [LARGE SCALE GENOMIC DNA]</scope>
    <source>
        <strain evidence="8">CpI1-S</strain>
    </source>
</reference>
<gene>
    <name evidence="7" type="ORF">FF36_05510</name>
</gene>
<evidence type="ECO:0000256" key="1">
    <source>
        <dbReference type="ARBA" id="ARBA00005820"/>
    </source>
</evidence>
<dbReference type="InterPro" id="IPR005158">
    <property type="entry name" value="BTAD"/>
</dbReference>
<proteinExistence type="inferred from homology"/>
<dbReference type="PROSITE" id="PS51755">
    <property type="entry name" value="OMPR_PHOB"/>
    <property type="match status" value="1"/>
</dbReference>
<keyword evidence="2" id="KW-0805">Transcription regulation</keyword>
<dbReference type="AlphaFoldDB" id="A0A0D8B8B9"/>
<dbReference type="Gene3D" id="1.25.40.10">
    <property type="entry name" value="Tetratricopeptide repeat domain"/>
    <property type="match status" value="1"/>
</dbReference>
<evidence type="ECO:0000259" key="6">
    <source>
        <dbReference type="PROSITE" id="PS51755"/>
    </source>
</evidence>
<dbReference type="EMBL" id="JYFN01000068">
    <property type="protein sequence ID" value="KJE20179.1"/>
    <property type="molecule type" value="Genomic_DNA"/>
</dbReference>
<dbReference type="SUPFAM" id="SSF48452">
    <property type="entry name" value="TPR-like"/>
    <property type="match status" value="1"/>
</dbReference>
<dbReference type="CDD" id="cd15831">
    <property type="entry name" value="BTAD"/>
    <property type="match status" value="1"/>
</dbReference>
<dbReference type="InterPro" id="IPR051677">
    <property type="entry name" value="AfsR-DnrI-RedD_regulator"/>
</dbReference>
<dbReference type="Gene3D" id="1.10.10.10">
    <property type="entry name" value="Winged helix-like DNA-binding domain superfamily/Winged helix DNA-binding domain"/>
    <property type="match status" value="1"/>
</dbReference>
<dbReference type="OrthoDB" id="4336084at2"/>
<dbReference type="SMART" id="SM01043">
    <property type="entry name" value="BTAD"/>
    <property type="match status" value="1"/>
</dbReference>
<dbReference type="Pfam" id="PF03704">
    <property type="entry name" value="BTAD"/>
    <property type="match status" value="1"/>
</dbReference>
<protein>
    <submittedName>
        <fullName evidence="7">DNA-binding transcriptional activator of the SARP family</fullName>
    </submittedName>
</protein>
<feature type="DNA-binding region" description="OmpR/PhoB-type" evidence="5">
    <location>
        <begin position="7"/>
        <end position="123"/>
    </location>
</feature>
<dbReference type="InterPro" id="IPR011990">
    <property type="entry name" value="TPR-like_helical_dom_sf"/>
</dbReference>
<keyword evidence="4" id="KW-0804">Transcription</keyword>
<accession>A0A0D8B8B9</accession>
<dbReference type="RefSeq" id="WP_128423398.1">
    <property type="nucleotide sequence ID" value="NZ_JYFN01000068.1"/>
</dbReference>
<evidence type="ECO:0000256" key="2">
    <source>
        <dbReference type="ARBA" id="ARBA00023015"/>
    </source>
</evidence>